<proteinExistence type="predicted"/>
<gene>
    <name evidence="1" type="ORF">BDV33DRAFT_3968</name>
</gene>
<organism evidence="1 2">
    <name type="scientific">Aspergillus novoparasiticus</name>
    <dbReference type="NCBI Taxonomy" id="986946"/>
    <lineage>
        <taxon>Eukaryota</taxon>
        <taxon>Fungi</taxon>
        <taxon>Dikarya</taxon>
        <taxon>Ascomycota</taxon>
        <taxon>Pezizomycotina</taxon>
        <taxon>Eurotiomycetes</taxon>
        <taxon>Eurotiomycetidae</taxon>
        <taxon>Eurotiales</taxon>
        <taxon>Aspergillaceae</taxon>
        <taxon>Aspergillus</taxon>
        <taxon>Aspergillus subgen. Circumdati</taxon>
    </lineage>
</organism>
<reference evidence="1 2" key="1">
    <citation type="submission" date="2019-04" db="EMBL/GenBank/DDBJ databases">
        <title>Fungal friends and foes A comparative genomics study of 23 Aspergillus species from section Flavi.</title>
        <authorList>
            <consortium name="DOE Joint Genome Institute"/>
            <person name="Kjaerbolling I."/>
            <person name="Vesth T.C."/>
            <person name="Frisvad J.C."/>
            <person name="Nybo J.L."/>
            <person name="Theobald S."/>
            <person name="Kildgaard S."/>
            <person name="Petersen T.I."/>
            <person name="Kuo A."/>
            <person name="Sato A."/>
            <person name="Lyhne E.K."/>
            <person name="Kogle M.E."/>
            <person name="Wiebenga A."/>
            <person name="Kun R.S."/>
            <person name="Lubbers R.J."/>
            <person name="Makela M.R."/>
            <person name="Barry K."/>
            <person name="Chovatia M."/>
            <person name="Clum A."/>
            <person name="Daum C."/>
            <person name="Haridas S."/>
            <person name="He G."/>
            <person name="LaButti K."/>
            <person name="Lipzen A."/>
            <person name="Mondo S."/>
            <person name="Pangilinan J."/>
            <person name="Riley R."/>
            <person name="Salamov A."/>
            <person name="Simmons B.A."/>
            <person name="Magnuson J.K."/>
            <person name="Henrissat B."/>
            <person name="Mortensen U.H."/>
            <person name="Larsen T.O."/>
            <person name="De vries R.P."/>
            <person name="Grigoriev I.V."/>
            <person name="Machida M."/>
            <person name="Baker S.E."/>
            <person name="Andersen M.R."/>
        </authorList>
    </citation>
    <scope>NUCLEOTIDE SEQUENCE [LARGE SCALE GENOMIC DNA]</scope>
    <source>
        <strain evidence="1 2">CBS 126849</strain>
    </source>
</reference>
<keyword evidence="2" id="KW-1185">Reference proteome</keyword>
<evidence type="ECO:0000313" key="1">
    <source>
        <dbReference type="EMBL" id="KAB8226740.1"/>
    </source>
</evidence>
<dbReference type="AlphaFoldDB" id="A0A5N6FD39"/>
<evidence type="ECO:0000313" key="2">
    <source>
        <dbReference type="Proteomes" id="UP000326799"/>
    </source>
</evidence>
<protein>
    <submittedName>
        <fullName evidence="1">Uncharacterized protein</fullName>
    </submittedName>
</protein>
<accession>A0A5N6FD39</accession>
<dbReference type="EMBL" id="ML733391">
    <property type="protein sequence ID" value="KAB8226740.1"/>
    <property type="molecule type" value="Genomic_DNA"/>
</dbReference>
<sequence length="162" mass="19016">MYKEVGIVRVMQYAHRRWKGWIDEIDRLSTFILEPVFRESNAIAEKVTSILQEKRRQLGLPSPINSIVRVEYAILQSTQIFALKTHPSHARYDCDDIKPAEDDAGTIRSIQLEHQNVQVDQSSRNGARFRRSNAYRTVAVRRKWQLYSCEDHSDGWRWVAGW</sequence>
<dbReference type="Proteomes" id="UP000326799">
    <property type="component" value="Unassembled WGS sequence"/>
</dbReference>
<name>A0A5N6FD39_9EURO</name>